<gene>
    <name evidence="2" type="ORF">IHE71_03580</name>
</gene>
<comment type="caution">
    <text evidence="2">The sequence shown here is derived from an EMBL/GenBank/DDBJ whole genome shotgun (WGS) entry which is preliminary data.</text>
</comment>
<evidence type="ECO:0000313" key="3">
    <source>
        <dbReference type="Proteomes" id="UP000625527"/>
    </source>
</evidence>
<proteinExistence type="predicted"/>
<dbReference type="RefSeq" id="WP_192861343.1">
    <property type="nucleotide sequence ID" value="NZ_JADAQT010000047.1"/>
</dbReference>
<feature type="region of interest" description="Disordered" evidence="1">
    <location>
        <begin position="1"/>
        <end position="22"/>
    </location>
</feature>
<accession>A0ABR9MTU4</accession>
<reference evidence="2 3" key="1">
    <citation type="submission" date="2020-10" db="EMBL/GenBank/DDBJ databases">
        <title>Myceligenerans pegani sp. nov., an endophytic actinomycete isolated from Peganum harmala L. in Xinjiang, China.</title>
        <authorList>
            <person name="Xin L."/>
        </authorList>
    </citation>
    <scope>NUCLEOTIDE SEQUENCE [LARGE SCALE GENOMIC DNA]</scope>
    <source>
        <strain evidence="2 3">TRM65318</strain>
    </source>
</reference>
<evidence type="ECO:0000256" key="1">
    <source>
        <dbReference type="SAM" id="MobiDB-lite"/>
    </source>
</evidence>
<dbReference type="EMBL" id="JADAQT010000047">
    <property type="protein sequence ID" value="MBE1874789.1"/>
    <property type="molecule type" value="Genomic_DNA"/>
</dbReference>
<keyword evidence="3" id="KW-1185">Reference proteome</keyword>
<evidence type="ECO:0000313" key="2">
    <source>
        <dbReference type="EMBL" id="MBE1874789.1"/>
    </source>
</evidence>
<dbReference type="Proteomes" id="UP000625527">
    <property type="component" value="Unassembled WGS sequence"/>
</dbReference>
<name>A0ABR9MTU4_9MICO</name>
<sequence>MPSRPPRSVTIGTPGVPPIDRNVGDVAVNTGGPVPTEATAGEVVAW</sequence>
<protein>
    <submittedName>
        <fullName evidence="2">Uncharacterized protein</fullName>
    </submittedName>
</protein>
<organism evidence="2 3">
    <name type="scientific">Myceligenerans pegani</name>
    <dbReference type="NCBI Taxonomy" id="2776917"/>
    <lineage>
        <taxon>Bacteria</taxon>
        <taxon>Bacillati</taxon>
        <taxon>Actinomycetota</taxon>
        <taxon>Actinomycetes</taxon>
        <taxon>Micrococcales</taxon>
        <taxon>Promicromonosporaceae</taxon>
        <taxon>Myceligenerans</taxon>
    </lineage>
</organism>